<evidence type="ECO:0000313" key="2">
    <source>
        <dbReference type="EMBL" id="PIT97178.1"/>
    </source>
</evidence>
<dbReference type="Proteomes" id="UP000228596">
    <property type="component" value="Unassembled WGS sequence"/>
</dbReference>
<feature type="transmembrane region" description="Helical" evidence="1">
    <location>
        <begin position="334"/>
        <end position="353"/>
    </location>
</feature>
<dbReference type="AlphaFoldDB" id="A0A2M6WWJ5"/>
<comment type="caution">
    <text evidence="2">The sequence shown here is derived from an EMBL/GenBank/DDBJ whole genome shotgun (WGS) entry which is preliminary data.</text>
</comment>
<evidence type="ECO:0000256" key="1">
    <source>
        <dbReference type="SAM" id="Phobius"/>
    </source>
</evidence>
<organism evidence="2 3">
    <name type="scientific">Candidatus Berkelbacteria bacterium CG10_big_fil_rev_8_21_14_0_10_41_12</name>
    <dbReference type="NCBI Taxonomy" id="1974513"/>
    <lineage>
        <taxon>Bacteria</taxon>
        <taxon>Candidatus Berkelbacteria</taxon>
    </lineage>
</organism>
<sequence length="521" mass="61306">MNEQIKSLSEIFSKKYEIDSSADEPKIKVNISLRRATFAYEKLRNIIDYQDEHLFLKNSIRRILKRRLTLGETRNIAQKLLRELVWAGYFPDETLPESYCEKVEKVIRKYNFLRRNISSKLKPKRISNILMGLMACEIEEMLSPRTKQYSFLDFASEIFINQINLENPEEAEMSQLSELVKIAVEQSILKEDREQIIYRLFQEKIPSWKNFTKSDTEKLAKNFNSLYNEFDNLFQNPFRQRIYRFIKKNSAPLLVFYNILNANPQNLALILRDESYLKEKIEGYLDNEYREVHRKVLRAISRAIIFILLTKIILAFIIEVPYEIAFRGEIDYKALTINITFPPLLMLITGLLIKVPGQKNTEKILQNIKEMINHQKLLSRPLINLRPKRGLIFDIFNAVYSILSLGVIAVVIWALISLQFNAVSIVLFFIFVSIVSFLAFRIRSTASELRAEAEDEGILLGIFEVIFLPFIRIGRWLSDKFSEYNFTLFFWDFIVEAPLKAVVSALEGWFLFVREKKEEFE</sequence>
<protein>
    <submittedName>
        <fullName evidence="2">Uncharacterized protein</fullName>
    </submittedName>
</protein>
<reference evidence="3" key="1">
    <citation type="submission" date="2017-09" db="EMBL/GenBank/DDBJ databases">
        <title>Depth-based differentiation of microbial function through sediment-hosted aquifers and enrichment of novel symbionts in the deep terrestrial subsurface.</title>
        <authorList>
            <person name="Probst A.J."/>
            <person name="Ladd B."/>
            <person name="Jarett J.K."/>
            <person name="Geller-Mcgrath D.E."/>
            <person name="Sieber C.M.K."/>
            <person name="Emerson J.B."/>
            <person name="Anantharaman K."/>
            <person name="Thomas B.C."/>
            <person name="Malmstrom R."/>
            <person name="Stieglmeier M."/>
            <person name="Klingl A."/>
            <person name="Woyke T."/>
            <person name="Ryan C.M."/>
            <person name="Banfield J.F."/>
        </authorList>
    </citation>
    <scope>NUCLEOTIDE SEQUENCE [LARGE SCALE GENOMIC DNA]</scope>
</reference>
<dbReference type="EMBL" id="PEZV01000030">
    <property type="protein sequence ID" value="PIT97178.1"/>
    <property type="molecule type" value="Genomic_DNA"/>
</dbReference>
<feature type="transmembrane region" description="Helical" evidence="1">
    <location>
        <begin position="395"/>
        <end position="416"/>
    </location>
</feature>
<name>A0A2M6WWJ5_9BACT</name>
<keyword evidence="1" id="KW-0472">Membrane</keyword>
<feature type="transmembrane region" description="Helical" evidence="1">
    <location>
        <begin position="303"/>
        <end position="322"/>
    </location>
</feature>
<keyword evidence="1" id="KW-1133">Transmembrane helix</keyword>
<accession>A0A2M6WWJ5</accession>
<proteinExistence type="predicted"/>
<feature type="transmembrane region" description="Helical" evidence="1">
    <location>
        <begin position="422"/>
        <end position="442"/>
    </location>
</feature>
<gene>
    <name evidence="2" type="ORF">COT77_02820</name>
</gene>
<evidence type="ECO:0000313" key="3">
    <source>
        <dbReference type="Proteomes" id="UP000228596"/>
    </source>
</evidence>
<keyword evidence="1" id="KW-0812">Transmembrane</keyword>
<feature type="transmembrane region" description="Helical" evidence="1">
    <location>
        <begin position="489"/>
        <end position="512"/>
    </location>
</feature>
<feature type="transmembrane region" description="Helical" evidence="1">
    <location>
        <begin position="458"/>
        <end position="477"/>
    </location>
</feature>